<dbReference type="Proteomes" id="UP000004416">
    <property type="component" value="Unassembled WGS sequence"/>
</dbReference>
<name>G9XKM9_DESHA</name>
<dbReference type="PATRIC" id="fig|537010.4.peg.1404"/>
<proteinExistence type="predicted"/>
<organism evidence="1 2">
    <name type="scientific">Desulfitobacterium hafniense DP7</name>
    <dbReference type="NCBI Taxonomy" id="537010"/>
    <lineage>
        <taxon>Bacteria</taxon>
        <taxon>Bacillati</taxon>
        <taxon>Bacillota</taxon>
        <taxon>Clostridia</taxon>
        <taxon>Eubacteriales</taxon>
        <taxon>Desulfitobacteriaceae</taxon>
        <taxon>Desulfitobacterium</taxon>
    </lineage>
</organism>
<reference evidence="1 2" key="1">
    <citation type="submission" date="2011-08" db="EMBL/GenBank/DDBJ databases">
        <authorList>
            <person name="Weinstock G."/>
            <person name="Sodergren E."/>
            <person name="Clifton S."/>
            <person name="Fulton L."/>
            <person name="Fulton B."/>
            <person name="Courtney L."/>
            <person name="Fronick C."/>
            <person name="Harrison M."/>
            <person name="Strong C."/>
            <person name="Farmer C."/>
            <person name="Delahaunty K."/>
            <person name="Markovic C."/>
            <person name="Hall O."/>
            <person name="Minx P."/>
            <person name="Tomlinson C."/>
            <person name="Mitreva M."/>
            <person name="Hou S."/>
            <person name="Chen J."/>
            <person name="Wollam A."/>
            <person name="Pepin K.H."/>
            <person name="Johnson M."/>
            <person name="Bhonagiri V."/>
            <person name="Zhang X."/>
            <person name="Suruliraj S."/>
            <person name="Warren W."/>
            <person name="Chinwalla A."/>
            <person name="Mardis E.R."/>
            <person name="Wilson R.K."/>
        </authorList>
    </citation>
    <scope>NUCLEOTIDE SEQUENCE [LARGE SCALE GENOMIC DNA]</scope>
    <source>
        <strain evidence="1 2">DP7</strain>
    </source>
</reference>
<sequence>MEISMKELYMNHFADHYGLDENSCMIILPLERALIESKLKVKECIFFPPDFLDLNKAVFVEPFSTTIRGNATFITGFKSSVFYRLPGVAFAYKLDWNAFFKDYSHKDDAMLIKQFSHKADSALDIVRFECCNISRTGDLPAKAGVFNSAGFSGALLYNPYDNEAFRIGAKISTYLIADGMGLDFPNEISCAYDDSKGIGPIIKQALLLYTEVLEASNDTSKFYRAMSLLEFLASPNETQIFKEVKSQIICHLAKDKKSYHTLSDRFQELSGKKNMNNEEVGYRTLIVHQGKRIEDILNEAEIKELFLELDNYIKLIISDMFLYKDKSWDEFNNYRIRLKQKLKVM</sequence>
<evidence type="ECO:0000313" key="2">
    <source>
        <dbReference type="Proteomes" id="UP000004416"/>
    </source>
</evidence>
<evidence type="ECO:0008006" key="3">
    <source>
        <dbReference type="Google" id="ProtNLM"/>
    </source>
</evidence>
<dbReference type="AlphaFoldDB" id="G9XKM9"/>
<dbReference type="HOGENOM" id="CLU_803463_0_0_9"/>
<accession>G9XKM9</accession>
<evidence type="ECO:0000313" key="1">
    <source>
        <dbReference type="EMBL" id="EHL07793.1"/>
    </source>
</evidence>
<gene>
    <name evidence="1" type="ORF">HMPREF0322_01512</name>
</gene>
<comment type="caution">
    <text evidence="1">The sequence shown here is derived from an EMBL/GenBank/DDBJ whole genome shotgun (WGS) entry which is preliminary data.</text>
</comment>
<protein>
    <recommendedName>
        <fullName evidence="3">Apea-like HEPN domain-containing protein</fullName>
    </recommendedName>
</protein>
<dbReference type="EMBL" id="AFZX01000035">
    <property type="protein sequence ID" value="EHL07793.1"/>
    <property type="molecule type" value="Genomic_DNA"/>
</dbReference>